<proteinExistence type="predicted"/>
<accession>A0A163FVW6</accession>
<organism evidence="2 3">
    <name type="scientific">Didymella rabiei</name>
    <name type="common">Chickpea ascochyta blight fungus</name>
    <name type="synonym">Mycosphaerella rabiei</name>
    <dbReference type="NCBI Taxonomy" id="5454"/>
    <lineage>
        <taxon>Eukaryota</taxon>
        <taxon>Fungi</taxon>
        <taxon>Dikarya</taxon>
        <taxon>Ascomycota</taxon>
        <taxon>Pezizomycotina</taxon>
        <taxon>Dothideomycetes</taxon>
        <taxon>Pleosporomycetidae</taxon>
        <taxon>Pleosporales</taxon>
        <taxon>Pleosporineae</taxon>
        <taxon>Didymellaceae</taxon>
        <taxon>Ascochyta</taxon>
    </lineage>
</organism>
<feature type="compositionally biased region" description="Polar residues" evidence="1">
    <location>
        <begin position="539"/>
        <end position="560"/>
    </location>
</feature>
<keyword evidence="3" id="KW-1185">Reference proteome</keyword>
<evidence type="ECO:0000313" key="2">
    <source>
        <dbReference type="EMBL" id="KZM24561.1"/>
    </source>
</evidence>
<feature type="region of interest" description="Disordered" evidence="1">
    <location>
        <begin position="491"/>
        <end position="736"/>
    </location>
</feature>
<name>A0A163FVW6_DIDRA</name>
<dbReference type="AlphaFoldDB" id="A0A163FVW6"/>
<feature type="compositionally biased region" description="Pro residues" evidence="1">
    <location>
        <begin position="642"/>
        <end position="652"/>
    </location>
</feature>
<gene>
    <name evidence="2" type="ORF">ST47_g4253</name>
</gene>
<feature type="compositionally biased region" description="Low complexity" evidence="1">
    <location>
        <begin position="503"/>
        <end position="515"/>
    </location>
</feature>
<dbReference type="Proteomes" id="UP000076837">
    <property type="component" value="Unassembled WGS sequence"/>
</dbReference>
<reference evidence="2 3" key="1">
    <citation type="journal article" date="2016" name="Sci. Rep.">
        <title>Draft genome sequencing and secretome analysis of fungal phytopathogen Ascochyta rabiei provides insight into the necrotrophic effector repertoire.</title>
        <authorList>
            <person name="Verma S."/>
            <person name="Gazara R.K."/>
            <person name="Nizam S."/>
            <person name="Parween S."/>
            <person name="Chattopadhyay D."/>
            <person name="Verma P.K."/>
        </authorList>
    </citation>
    <scope>NUCLEOTIDE SEQUENCE [LARGE SCALE GENOMIC DNA]</scope>
    <source>
        <strain evidence="2 3">ArDII</strain>
    </source>
</reference>
<evidence type="ECO:0000313" key="3">
    <source>
        <dbReference type="Proteomes" id="UP000076837"/>
    </source>
</evidence>
<protein>
    <submittedName>
        <fullName evidence="2">Metallopeptidase</fullName>
    </submittedName>
</protein>
<feature type="compositionally biased region" description="Polar residues" evidence="1">
    <location>
        <begin position="656"/>
        <end position="666"/>
    </location>
</feature>
<evidence type="ECO:0000256" key="1">
    <source>
        <dbReference type="SAM" id="MobiDB-lite"/>
    </source>
</evidence>
<feature type="compositionally biased region" description="Acidic residues" evidence="1">
    <location>
        <begin position="296"/>
        <end position="312"/>
    </location>
</feature>
<feature type="compositionally biased region" description="Basic residues" evidence="1">
    <location>
        <begin position="668"/>
        <end position="677"/>
    </location>
</feature>
<feature type="region of interest" description="Disordered" evidence="1">
    <location>
        <begin position="257"/>
        <end position="374"/>
    </location>
</feature>
<feature type="region of interest" description="Disordered" evidence="1">
    <location>
        <begin position="189"/>
        <end position="209"/>
    </location>
</feature>
<dbReference type="EMBL" id="JYNV01000155">
    <property type="protein sequence ID" value="KZM24561.1"/>
    <property type="molecule type" value="Genomic_DNA"/>
</dbReference>
<feature type="compositionally biased region" description="Polar residues" evidence="1">
    <location>
        <begin position="315"/>
        <end position="336"/>
    </location>
</feature>
<comment type="caution">
    <text evidence="2">The sequence shown here is derived from an EMBL/GenBank/DDBJ whole genome shotgun (WGS) entry which is preliminary data.</text>
</comment>
<sequence>MNTNRKSNMPAAGSTSSLSAIAKAITNFLFGEMPLPTSLSHYSAFFAGLPTSAMGASALYKYLNRNKCDRAKIQLAVYHIIHLFQHHPSYQALLQHLQELLMRMEPKVLCMLDKHLTKNEANEVTKELKRTYEAPKVEEYTRKRVRENECNVMLEQMGSDTIGARARARAQRGFFPELDLDWTKRTQEPKLIPVQPETKPSSPLETRGPRSDLYIQENALDDCNLLISDQNQLRVECGQYDEDMMDLDYSSYLTHPNTTMTPYPHDRRSSAPSPESSPPFTRFESSPTPAIKDDSYVPDDEFDAADGLDDLETPVTETSEGSAEAISQQHMKSSQQPRREGYGLSYDDTDLYSSSSSEEENVSAPTPPPDEYTPPDWVNQLLLKTNDLPSGGYAIDTPLHEPRPLSTRPPTVIAMVQGVNGRGTSLLPIPEGGSDSPHSMDDRIIPQECFDAVLPAQEENVPRFVPEIQVQTSTTQAEDMQLPFAHWSTTPEITYSDSDNSESKTGSESSASSVEAPLFSEPRIAASPAPTDKPALPVAQQTTNISSTTANKPTPTQETQRAAKESETETNPEPVAPQAHRSTVRPALSPGTTTRQQLPLEDQPSPPKKRKFPSTSQEREQEHTTQPSPKRRRTSPPRDITTPPPSPPPSPPTSSQKRNASPSQKRAPNLRHRRRCHSRDYSRSVPSPSPPSLPAPAAVTRTTSPPPAPRSAAIRTPGTGTRKLMRSKAFGGVYTE</sequence>